<dbReference type="InterPro" id="IPR052155">
    <property type="entry name" value="Biofilm_reg_signaling"/>
</dbReference>
<keyword evidence="1" id="KW-0812">Transmembrane</keyword>
<dbReference type="SUPFAM" id="SSF55785">
    <property type="entry name" value="PYP-like sensor domain (PAS domain)"/>
    <property type="match status" value="1"/>
</dbReference>
<feature type="transmembrane region" description="Helical" evidence="1">
    <location>
        <begin position="57"/>
        <end position="81"/>
    </location>
</feature>
<evidence type="ECO:0000256" key="1">
    <source>
        <dbReference type="SAM" id="Phobius"/>
    </source>
</evidence>
<keyword evidence="1" id="KW-0472">Membrane</keyword>
<feature type="transmembrane region" description="Helical" evidence="1">
    <location>
        <begin position="30"/>
        <end position="50"/>
    </location>
</feature>
<dbReference type="InterPro" id="IPR000160">
    <property type="entry name" value="GGDEF_dom"/>
</dbReference>
<feature type="transmembrane region" description="Helical" evidence="1">
    <location>
        <begin position="289"/>
        <end position="308"/>
    </location>
</feature>
<dbReference type="CDD" id="cd01948">
    <property type="entry name" value="EAL"/>
    <property type="match status" value="1"/>
</dbReference>
<dbReference type="InterPro" id="IPR029787">
    <property type="entry name" value="Nucleotide_cyclase"/>
</dbReference>
<dbReference type="NCBIfam" id="TIGR00254">
    <property type="entry name" value="GGDEF"/>
    <property type="match status" value="1"/>
</dbReference>
<accession>A0A919N3R1</accession>
<evidence type="ECO:0000313" key="5">
    <source>
        <dbReference type="EMBL" id="GIF03828.1"/>
    </source>
</evidence>
<dbReference type="PANTHER" id="PTHR44757">
    <property type="entry name" value="DIGUANYLATE CYCLASE DGCP"/>
    <property type="match status" value="1"/>
</dbReference>
<feature type="transmembrane region" description="Helical" evidence="1">
    <location>
        <begin position="153"/>
        <end position="174"/>
    </location>
</feature>
<dbReference type="Proteomes" id="UP000629619">
    <property type="component" value="Unassembled WGS sequence"/>
</dbReference>
<dbReference type="Pfam" id="PF08448">
    <property type="entry name" value="PAS_4"/>
    <property type="match status" value="1"/>
</dbReference>
<keyword evidence="1" id="KW-1133">Transmembrane helix</keyword>
<dbReference type="SUPFAM" id="SSF55073">
    <property type="entry name" value="Nucleotide cyclase"/>
    <property type="match status" value="1"/>
</dbReference>
<organism evidence="5 6">
    <name type="scientific">Actinoplanes siamensis</name>
    <dbReference type="NCBI Taxonomy" id="1223317"/>
    <lineage>
        <taxon>Bacteria</taxon>
        <taxon>Bacillati</taxon>
        <taxon>Actinomycetota</taxon>
        <taxon>Actinomycetes</taxon>
        <taxon>Micromonosporales</taxon>
        <taxon>Micromonosporaceae</taxon>
        <taxon>Actinoplanes</taxon>
    </lineage>
</organism>
<dbReference type="PROSITE" id="PS50883">
    <property type="entry name" value="EAL"/>
    <property type="match status" value="1"/>
</dbReference>
<dbReference type="PANTHER" id="PTHR44757:SF2">
    <property type="entry name" value="BIOFILM ARCHITECTURE MAINTENANCE PROTEIN MBAA"/>
    <property type="match status" value="1"/>
</dbReference>
<dbReference type="CDD" id="cd00130">
    <property type="entry name" value="PAS"/>
    <property type="match status" value="1"/>
</dbReference>
<dbReference type="Gene3D" id="3.20.20.450">
    <property type="entry name" value="EAL domain"/>
    <property type="match status" value="1"/>
</dbReference>
<feature type="transmembrane region" description="Helical" evidence="1">
    <location>
        <begin position="93"/>
        <end position="110"/>
    </location>
</feature>
<proteinExistence type="predicted"/>
<dbReference type="SMART" id="SM00091">
    <property type="entry name" value="PAS"/>
    <property type="match status" value="1"/>
</dbReference>
<dbReference type="InterPro" id="IPR001633">
    <property type="entry name" value="EAL_dom"/>
</dbReference>
<dbReference type="InterPro" id="IPR043128">
    <property type="entry name" value="Rev_trsase/Diguanyl_cyclase"/>
</dbReference>
<evidence type="ECO:0000259" key="2">
    <source>
        <dbReference type="PROSITE" id="PS50112"/>
    </source>
</evidence>
<gene>
    <name evidence="5" type="ORF">Asi03nite_13660</name>
</gene>
<dbReference type="InterPro" id="IPR035965">
    <property type="entry name" value="PAS-like_dom_sf"/>
</dbReference>
<evidence type="ECO:0000259" key="4">
    <source>
        <dbReference type="PROSITE" id="PS50887"/>
    </source>
</evidence>
<feature type="transmembrane region" description="Helical" evidence="1">
    <location>
        <begin position="5"/>
        <end position="24"/>
    </location>
</feature>
<dbReference type="Pfam" id="PF00563">
    <property type="entry name" value="EAL"/>
    <property type="match status" value="1"/>
</dbReference>
<protein>
    <recommendedName>
        <fullName evidence="7">PAS domain S-box-containing protein/diguanylate cyclase (GGDEF)-like protein</fullName>
    </recommendedName>
</protein>
<reference evidence="5" key="1">
    <citation type="submission" date="2021-01" db="EMBL/GenBank/DDBJ databases">
        <title>Whole genome shotgun sequence of Actinoplanes siamensis NBRC 109076.</title>
        <authorList>
            <person name="Komaki H."/>
            <person name="Tamura T."/>
        </authorList>
    </citation>
    <scope>NUCLEOTIDE SEQUENCE</scope>
    <source>
        <strain evidence="5">NBRC 109076</strain>
    </source>
</reference>
<dbReference type="InterPro" id="IPR000014">
    <property type="entry name" value="PAS"/>
</dbReference>
<dbReference type="Gene3D" id="3.30.450.20">
    <property type="entry name" value="PAS domain"/>
    <property type="match status" value="1"/>
</dbReference>
<dbReference type="PROSITE" id="PS50887">
    <property type="entry name" value="GGDEF"/>
    <property type="match status" value="1"/>
</dbReference>
<feature type="domain" description="GGDEF" evidence="4">
    <location>
        <begin position="607"/>
        <end position="744"/>
    </location>
</feature>
<feature type="transmembrane region" description="Helical" evidence="1">
    <location>
        <begin position="122"/>
        <end position="141"/>
    </location>
</feature>
<dbReference type="CDD" id="cd01949">
    <property type="entry name" value="GGDEF"/>
    <property type="match status" value="1"/>
</dbReference>
<feature type="transmembrane region" description="Helical" evidence="1">
    <location>
        <begin position="186"/>
        <end position="204"/>
    </location>
</feature>
<dbReference type="InterPro" id="IPR013656">
    <property type="entry name" value="PAS_4"/>
</dbReference>
<feature type="transmembrane region" description="Helical" evidence="1">
    <location>
        <begin position="258"/>
        <end position="277"/>
    </location>
</feature>
<evidence type="ECO:0000313" key="6">
    <source>
        <dbReference type="Proteomes" id="UP000629619"/>
    </source>
</evidence>
<dbReference type="SUPFAM" id="SSF141868">
    <property type="entry name" value="EAL domain-like"/>
    <property type="match status" value="1"/>
</dbReference>
<dbReference type="Pfam" id="PF00990">
    <property type="entry name" value="GGDEF"/>
    <property type="match status" value="1"/>
</dbReference>
<dbReference type="NCBIfam" id="TIGR00229">
    <property type="entry name" value="sensory_box"/>
    <property type="match status" value="1"/>
</dbReference>
<dbReference type="SMART" id="SM00052">
    <property type="entry name" value="EAL"/>
    <property type="match status" value="1"/>
</dbReference>
<dbReference type="PROSITE" id="PS50112">
    <property type="entry name" value="PAS"/>
    <property type="match status" value="1"/>
</dbReference>
<feature type="domain" description="EAL" evidence="3">
    <location>
        <begin position="753"/>
        <end position="1009"/>
    </location>
</feature>
<dbReference type="InterPro" id="IPR035919">
    <property type="entry name" value="EAL_sf"/>
</dbReference>
<keyword evidence="6" id="KW-1185">Reference proteome</keyword>
<dbReference type="AlphaFoldDB" id="A0A919N3R1"/>
<evidence type="ECO:0000259" key="3">
    <source>
        <dbReference type="PROSITE" id="PS50883"/>
    </source>
</evidence>
<dbReference type="RefSeq" id="WP_203677538.1">
    <property type="nucleotide sequence ID" value="NZ_BOMW01000014.1"/>
</dbReference>
<comment type="caution">
    <text evidence="5">The sequence shown here is derived from an EMBL/GenBank/DDBJ whole genome shotgun (WGS) entry which is preliminary data.</text>
</comment>
<feature type="domain" description="PAS" evidence="2">
    <location>
        <begin position="452"/>
        <end position="488"/>
    </location>
</feature>
<evidence type="ECO:0008006" key="7">
    <source>
        <dbReference type="Google" id="ProtNLM"/>
    </source>
</evidence>
<name>A0A919N3R1_9ACTN</name>
<dbReference type="SMART" id="SM00267">
    <property type="entry name" value="GGDEF"/>
    <property type="match status" value="1"/>
</dbReference>
<dbReference type="Gene3D" id="3.30.70.270">
    <property type="match status" value="1"/>
</dbReference>
<sequence>MTTRAARLCFSAWWLVLVVAYYAIPDAQLYTWALLGYSSAVAVLAGVRLYRPSQPLPWYLTSAALAFFTTGDSWYNLVLAVGRQPRFPGLTDAFYLPVYALLTAAFLLFIRARWGRGDNRAALLDALVPTVGMGLLAWVYWIAPFTRAQDLSVLEKIVSIGYPLGDVLVLAMILRMLTATGRRPQVLSSLGLAMVGLLVSDIFYGQSQLRSEWQLGGPVDLGWIVFYTAMGYTALRPSMGQLTEPAERFRPGIGRHRLLWLAAAALIAPAVLCLEYVQGRPAEIARGGIVDAPVIAAAAAVMFVLVLTRVADLALAQRQAGVRERALREAGTLLFAANTVAEVREAVRDAIVHLMPAGAAYHLELSPPLPGAGERAVEWRAAAELPAGAGGFPLALLVTQPLPDSDQHGETVLGAAEDVLHAVRPSLQTLAAQVAVVLERISLTAEINQRDSEAYFRALIQNAADVIMIVSDDDTIRYASPSADKLFGAAIGVGTPLALLIADEGQDALRDVLARIRRGHGELDGIELTAKGTGRRTMIVECDLRDLRHEPTVDGLVVTMRDVTEQRRLEDDLAHQAFHDSLTGLANRVLFRNRLEQAYLVAERDGATLGVLFVDLDDFKEVNDTLGHAVGDQLLVAVAQRISSIIGAGSTAARMGGDEFAILVEQSDSAAATEDVAARIVAELSAPLEVPDGEGGLHLVSGKVSVGVALNRDAENATELLRHADLALYLAKGMGKGGWQRYQSDLASSMVQRLELRTQLYEAVEDEQFILQFQPIVELADQRVTGVEALVRWQHPTRGLLSPFHFVEAAEENGAIVGIGNWVLREALRQIAAWKAGDPGTTLRYVSVNVSPLQFRTSDFVAQVREALEDAGARPEWLLLEITESLVLKDAEKVIRDLRALRAMGVRVAIDDFGTGYSSLSYLRQMPVDVLKLDKSFIDDILTSRQQHALVDAIVTLAENLDLAVVAEGIEEAGQWHALDTMGCRYGQGYHFAKPLWPADIPALTAGLAEPAALSA</sequence>
<dbReference type="EMBL" id="BOMW01000014">
    <property type="protein sequence ID" value="GIF03828.1"/>
    <property type="molecule type" value="Genomic_DNA"/>
</dbReference>